<dbReference type="InterPro" id="IPR008300">
    <property type="entry name" value="PTAC"/>
</dbReference>
<organism evidence="11 12">
    <name type="scientific">Natronobacillus azotifigens</name>
    <dbReference type="NCBI Taxonomy" id="472978"/>
    <lineage>
        <taxon>Bacteria</taxon>
        <taxon>Bacillati</taxon>
        <taxon>Bacillota</taxon>
        <taxon>Bacilli</taxon>
        <taxon>Bacillales</taxon>
        <taxon>Bacillaceae</taxon>
        <taxon>Natronobacillus</taxon>
    </lineage>
</organism>
<accession>A0A9J6RFN3</accession>
<dbReference type="GO" id="GO:0016747">
    <property type="term" value="F:acyltransferase activity, transferring groups other than amino-acyl groups"/>
    <property type="evidence" value="ECO:0007669"/>
    <property type="project" value="InterPro"/>
</dbReference>
<dbReference type="NCBIfam" id="NF011652">
    <property type="entry name" value="PRK15070.1"/>
    <property type="match status" value="1"/>
</dbReference>
<keyword evidence="6" id="KW-0479">Metal-binding</keyword>
<dbReference type="Proteomes" id="UP001084197">
    <property type="component" value="Unassembled WGS sequence"/>
</dbReference>
<keyword evidence="8 10" id="KW-0012">Acyltransferase</keyword>
<keyword evidence="12" id="KW-1185">Reference proteome</keyword>
<evidence type="ECO:0000313" key="11">
    <source>
        <dbReference type="EMBL" id="MCZ0704230.1"/>
    </source>
</evidence>
<evidence type="ECO:0000256" key="3">
    <source>
        <dbReference type="ARBA" id="ARBA00012206"/>
    </source>
</evidence>
<proteinExistence type="inferred from homology"/>
<sequence length="195" mass="21600">MHATTTVRIGISARHVHLKQEHADILFGQENYLLTNFKDLYQPGEYACAEKVTIQTAHGKIDNVRVLGPYRPETQVEISKTDSRGLKIAPPVRNSGDLDGSAPITLVGPAGTVELEQGCILANRHIHLSPKEAEELHLINEDIVKVEIPGEKGGILYNVHCKIKDSYKKEMHLDVDDANAFLLTGKEDIGYILKD</sequence>
<comment type="similarity">
    <text evidence="2 10">Belongs to the PduL family.</text>
</comment>
<evidence type="ECO:0000256" key="7">
    <source>
        <dbReference type="ARBA" id="ARBA00022833"/>
    </source>
</evidence>
<dbReference type="GO" id="GO:0046872">
    <property type="term" value="F:metal ion binding"/>
    <property type="evidence" value="ECO:0007669"/>
    <property type="project" value="UniProtKB-KW"/>
</dbReference>
<evidence type="ECO:0000256" key="1">
    <source>
        <dbReference type="ARBA" id="ARBA00001947"/>
    </source>
</evidence>
<dbReference type="Pfam" id="PF06130">
    <property type="entry name" value="PTAC"/>
    <property type="match status" value="1"/>
</dbReference>
<reference evidence="11" key="1">
    <citation type="submission" date="2022-11" db="EMBL/GenBank/DDBJ databases">
        <title>WGS of Natronobacillus azotifigens 24KS-1, an anaerobic diazotrophic haloalkaliphile from soda-rich habitats.</title>
        <authorList>
            <person name="Sorokin D.Y."/>
            <person name="Merkel A.Y."/>
        </authorList>
    </citation>
    <scope>NUCLEOTIDE SEQUENCE</scope>
    <source>
        <strain evidence="11">24KS-1</strain>
    </source>
</reference>
<comment type="function">
    <text evidence="10">Involved in 1,2-propanediol (1,2-PD) degradation by catalyzing the conversion of propanoyl-CoA to propanoyl-phosphate.</text>
</comment>
<protein>
    <recommendedName>
        <fullName evidence="4 10">Phosphate propanoyltransferase</fullName>
        <ecNumber evidence="3 10">2.3.1.222</ecNumber>
    </recommendedName>
</protein>
<dbReference type="RefSeq" id="WP_268781000.1">
    <property type="nucleotide sequence ID" value="NZ_JAPRAT010000030.1"/>
</dbReference>
<evidence type="ECO:0000256" key="4">
    <source>
        <dbReference type="ARBA" id="ARBA00020837"/>
    </source>
</evidence>
<keyword evidence="5 10" id="KW-0808">Transferase</keyword>
<gene>
    <name evidence="11" type="primary">pduL</name>
    <name evidence="11" type="ORF">OWO01_13545</name>
</gene>
<comment type="cofactor">
    <cofactor evidence="1">
        <name>Zn(2+)</name>
        <dbReference type="ChEBI" id="CHEBI:29105"/>
    </cofactor>
</comment>
<evidence type="ECO:0000313" key="12">
    <source>
        <dbReference type="Proteomes" id="UP001084197"/>
    </source>
</evidence>
<dbReference type="AlphaFoldDB" id="A0A9J6RFN3"/>
<dbReference type="EC" id="2.3.1.222" evidence="3 10"/>
<comment type="caution">
    <text evidence="11">The sequence shown here is derived from an EMBL/GenBank/DDBJ whole genome shotgun (WGS) entry which is preliminary data.</text>
</comment>
<evidence type="ECO:0000256" key="5">
    <source>
        <dbReference type="ARBA" id="ARBA00022679"/>
    </source>
</evidence>
<dbReference type="EMBL" id="JAPRAT010000030">
    <property type="protein sequence ID" value="MCZ0704230.1"/>
    <property type="molecule type" value="Genomic_DNA"/>
</dbReference>
<dbReference type="PANTHER" id="PTHR39453">
    <property type="entry name" value="PHOSPHATE PROPANOYLTRANSFERASE"/>
    <property type="match status" value="1"/>
</dbReference>
<keyword evidence="7" id="KW-0862">Zinc</keyword>
<evidence type="ECO:0000256" key="10">
    <source>
        <dbReference type="PIRNR" id="PIRNR010130"/>
    </source>
</evidence>
<evidence type="ECO:0000256" key="2">
    <source>
        <dbReference type="ARBA" id="ARBA00007342"/>
    </source>
</evidence>
<dbReference type="PANTHER" id="PTHR39453:SF1">
    <property type="entry name" value="PHOSPHATE PROPANOYLTRANSFERASE"/>
    <property type="match status" value="1"/>
</dbReference>
<evidence type="ECO:0000256" key="9">
    <source>
        <dbReference type="ARBA" id="ARBA00047589"/>
    </source>
</evidence>
<name>A0A9J6RFN3_9BACI</name>
<evidence type="ECO:0000256" key="6">
    <source>
        <dbReference type="ARBA" id="ARBA00022723"/>
    </source>
</evidence>
<evidence type="ECO:0000256" key="8">
    <source>
        <dbReference type="ARBA" id="ARBA00023315"/>
    </source>
</evidence>
<dbReference type="PIRSF" id="PIRSF010130">
    <property type="entry name" value="PduL"/>
    <property type="match status" value="1"/>
</dbReference>
<comment type="catalytic activity">
    <reaction evidence="9 10">
        <text>propanoyl-CoA + phosphate = propanoyl phosphate + CoA</text>
        <dbReference type="Rhea" id="RHEA:28046"/>
        <dbReference type="ChEBI" id="CHEBI:43474"/>
        <dbReference type="ChEBI" id="CHEBI:57287"/>
        <dbReference type="ChEBI" id="CHEBI:57392"/>
        <dbReference type="ChEBI" id="CHEBI:58933"/>
        <dbReference type="EC" id="2.3.1.222"/>
    </reaction>
</comment>
<comment type="pathway">
    <text evidence="10">Polyol metabolism; 1,2-propanediol degradation.</text>
</comment>